<proteinExistence type="predicted"/>
<dbReference type="AlphaFoldDB" id="A0A8T0CZY9"/>
<dbReference type="GO" id="GO:0016787">
    <property type="term" value="F:hydrolase activity"/>
    <property type="evidence" value="ECO:0007669"/>
    <property type="project" value="UniProtKB-KW"/>
</dbReference>
<dbReference type="EMBL" id="JTDF01021945">
    <property type="protein sequence ID" value="KAF8561175.1"/>
    <property type="molecule type" value="Genomic_DNA"/>
</dbReference>
<evidence type="ECO:0000256" key="1">
    <source>
        <dbReference type="SAM" id="MobiDB-lite"/>
    </source>
</evidence>
<feature type="domain" description="MCM AAA-lid" evidence="2">
    <location>
        <begin position="24"/>
        <end position="113"/>
    </location>
</feature>
<sequence>MRSNPTALQPRRATPKPKLWSTDRLREYFSWVRQEFKPQLSNSAANLLQRYYAWRRKYLADNDVYSQSTLHGRSTLRLLESLVRLTKAHARLMARSEAGIEDAVVVIAMMDASLQSTAAEGASPGITGFSSGLSTPEAVVLNDIPVDSKREYIEWSQSIQDAILKIDSKEVIACHETEENDDDSKNGACGQEIGFGINEYDEENNGSPWNVDAVNSTLSSAPLLASTQKTPSFRMNAVVSEPIDSSGSPYHWPSPPRRKPLLPVRSTNQSACLSKFTSGDARPNKISSTDTLKRASTAEGKSDWQQRLSVKLSRFSSPSSIDIQGDTVESTGLSIGHNELEHYVTKPEQSGCPRTFDFASCVPLDVQLTDEDFEIDL</sequence>
<dbReference type="Gene3D" id="3.40.50.300">
    <property type="entry name" value="P-loop containing nucleotide triphosphate hydrolases"/>
    <property type="match status" value="1"/>
</dbReference>
<dbReference type="Proteomes" id="UP000699462">
    <property type="component" value="Unassembled WGS sequence"/>
</dbReference>
<evidence type="ECO:0000313" key="4">
    <source>
        <dbReference type="Proteomes" id="UP000699462"/>
    </source>
</evidence>
<accession>A0A8T0CZY9</accession>
<dbReference type="GO" id="GO:0005634">
    <property type="term" value="C:nucleus"/>
    <property type="evidence" value="ECO:0007669"/>
    <property type="project" value="UniProtKB-SubCell"/>
</dbReference>
<dbReference type="InterPro" id="IPR041562">
    <property type="entry name" value="MCM_lid"/>
</dbReference>
<feature type="region of interest" description="Disordered" evidence="1">
    <location>
        <begin position="242"/>
        <end position="300"/>
    </location>
</feature>
<feature type="compositionally biased region" description="Polar residues" evidence="1">
    <location>
        <begin position="265"/>
        <end position="277"/>
    </location>
</feature>
<protein>
    <recommendedName>
        <fullName evidence="2">MCM AAA-lid domain-containing protein</fullName>
    </recommendedName>
</protein>
<name>A0A8T0CZY9_9TREM</name>
<dbReference type="InterPro" id="IPR031327">
    <property type="entry name" value="MCM"/>
</dbReference>
<comment type="caution">
    <text evidence="3">The sequence shown here is derived from an EMBL/GenBank/DDBJ whole genome shotgun (WGS) entry which is preliminary data.</text>
</comment>
<dbReference type="GO" id="GO:0005524">
    <property type="term" value="F:ATP binding"/>
    <property type="evidence" value="ECO:0007669"/>
    <property type="project" value="InterPro"/>
</dbReference>
<dbReference type="Pfam" id="PF17855">
    <property type="entry name" value="MCM_lid"/>
    <property type="match status" value="1"/>
</dbReference>
<dbReference type="GO" id="GO:0017116">
    <property type="term" value="F:single-stranded DNA helicase activity"/>
    <property type="evidence" value="ECO:0007669"/>
    <property type="project" value="TreeGrafter"/>
</dbReference>
<dbReference type="PANTHER" id="PTHR11630:SF48">
    <property type="entry name" value="DNA HELICASE MCM9"/>
    <property type="match status" value="1"/>
</dbReference>
<evidence type="ECO:0000313" key="3">
    <source>
        <dbReference type="EMBL" id="KAF8561175.1"/>
    </source>
</evidence>
<dbReference type="PANTHER" id="PTHR11630">
    <property type="entry name" value="DNA REPLICATION LICENSING FACTOR MCM FAMILY MEMBER"/>
    <property type="match status" value="1"/>
</dbReference>
<dbReference type="InterPro" id="IPR027417">
    <property type="entry name" value="P-loop_NTPase"/>
</dbReference>
<gene>
    <name evidence="3" type="ORF">P879_08737</name>
</gene>
<dbReference type="GO" id="GO:0000724">
    <property type="term" value="P:double-strand break repair via homologous recombination"/>
    <property type="evidence" value="ECO:0007669"/>
    <property type="project" value="TreeGrafter"/>
</dbReference>
<dbReference type="OrthoDB" id="271325at2759"/>
<keyword evidence="4" id="KW-1185">Reference proteome</keyword>
<reference evidence="3 4" key="1">
    <citation type="submission" date="2019-07" db="EMBL/GenBank/DDBJ databases">
        <title>Annotation for the trematode Paragonimus westermani.</title>
        <authorList>
            <person name="Choi Y.-J."/>
        </authorList>
    </citation>
    <scope>NUCLEOTIDE SEQUENCE [LARGE SCALE GENOMIC DNA]</scope>
    <source>
        <strain evidence="3">180907_Pwestermani</strain>
    </source>
</reference>
<dbReference type="GO" id="GO:0042555">
    <property type="term" value="C:MCM complex"/>
    <property type="evidence" value="ECO:0007669"/>
    <property type="project" value="TreeGrafter"/>
</dbReference>
<evidence type="ECO:0000259" key="2">
    <source>
        <dbReference type="Pfam" id="PF17855"/>
    </source>
</evidence>
<dbReference type="GO" id="GO:0003697">
    <property type="term" value="F:single-stranded DNA binding"/>
    <property type="evidence" value="ECO:0007669"/>
    <property type="project" value="TreeGrafter"/>
</dbReference>
<organism evidence="3 4">
    <name type="scientific">Paragonimus westermani</name>
    <dbReference type="NCBI Taxonomy" id="34504"/>
    <lineage>
        <taxon>Eukaryota</taxon>
        <taxon>Metazoa</taxon>
        <taxon>Spiralia</taxon>
        <taxon>Lophotrochozoa</taxon>
        <taxon>Platyhelminthes</taxon>
        <taxon>Trematoda</taxon>
        <taxon>Digenea</taxon>
        <taxon>Plagiorchiida</taxon>
        <taxon>Troglotremata</taxon>
        <taxon>Troglotrematidae</taxon>
        <taxon>Paragonimus</taxon>
    </lineage>
</organism>